<dbReference type="PROSITE" id="PS01124">
    <property type="entry name" value="HTH_ARAC_FAMILY_2"/>
    <property type="match status" value="1"/>
</dbReference>
<dbReference type="InterPro" id="IPR018060">
    <property type="entry name" value="HTH_AraC"/>
</dbReference>
<keyword evidence="2" id="KW-0238">DNA-binding</keyword>
<evidence type="ECO:0000259" key="5">
    <source>
        <dbReference type="PROSITE" id="PS01124"/>
    </source>
</evidence>
<organism evidence="6 7">
    <name type="scientific">Streptosporangium longisporum</name>
    <dbReference type="NCBI Taxonomy" id="46187"/>
    <lineage>
        <taxon>Bacteria</taxon>
        <taxon>Bacillati</taxon>
        <taxon>Actinomycetota</taxon>
        <taxon>Actinomycetes</taxon>
        <taxon>Streptosporangiales</taxon>
        <taxon>Streptosporangiaceae</taxon>
        <taxon>Streptosporangium</taxon>
    </lineage>
</organism>
<keyword evidence="7" id="KW-1185">Reference proteome</keyword>
<reference evidence="6 7" key="1">
    <citation type="journal article" date="2019" name="Int. J. Syst. Evol. Microbiol.">
        <title>The Global Catalogue of Microorganisms (GCM) 10K type strain sequencing project: providing services to taxonomists for standard genome sequencing and annotation.</title>
        <authorList>
            <consortium name="The Broad Institute Genomics Platform"/>
            <consortium name="The Broad Institute Genome Sequencing Center for Infectious Disease"/>
            <person name="Wu L."/>
            <person name="Ma J."/>
        </authorList>
    </citation>
    <scope>NUCLEOTIDE SEQUENCE [LARGE SCALE GENOMIC DNA]</scope>
    <source>
        <strain evidence="6 7">JCM 3106</strain>
    </source>
</reference>
<feature type="domain" description="HTH araC/xylS-type" evidence="5">
    <location>
        <begin position="227"/>
        <end position="325"/>
    </location>
</feature>
<evidence type="ECO:0000256" key="4">
    <source>
        <dbReference type="SAM" id="MobiDB-lite"/>
    </source>
</evidence>
<accession>A0ABN3XYN3</accession>
<dbReference type="EMBL" id="BAAAWD010000007">
    <property type="protein sequence ID" value="GAA3008356.1"/>
    <property type="molecule type" value="Genomic_DNA"/>
</dbReference>
<dbReference type="InterPro" id="IPR009057">
    <property type="entry name" value="Homeodomain-like_sf"/>
</dbReference>
<dbReference type="PRINTS" id="PR00032">
    <property type="entry name" value="HTHARAC"/>
</dbReference>
<dbReference type="PANTHER" id="PTHR46796">
    <property type="entry name" value="HTH-TYPE TRANSCRIPTIONAL ACTIVATOR RHAS-RELATED"/>
    <property type="match status" value="1"/>
</dbReference>
<evidence type="ECO:0000256" key="3">
    <source>
        <dbReference type="ARBA" id="ARBA00023163"/>
    </source>
</evidence>
<evidence type="ECO:0000256" key="1">
    <source>
        <dbReference type="ARBA" id="ARBA00023015"/>
    </source>
</evidence>
<protein>
    <submittedName>
        <fullName evidence="6">AraC family transcriptional regulator</fullName>
    </submittedName>
</protein>
<dbReference type="SUPFAM" id="SSF46689">
    <property type="entry name" value="Homeodomain-like"/>
    <property type="match status" value="2"/>
</dbReference>
<feature type="region of interest" description="Disordered" evidence="4">
    <location>
        <begin position="90"/>
        <end position="122"/>
    </location>
</feature>
<dbReference type="Proteomes" id="UP001499930">
    <property type="component" value="Unassembled WGS sequence"/>
</dbReference>
<dbReference type="RefSeq" id="WP_344895397.1">
    <property type="nucleotide sequence ID" value="NZ_BAAAWD010000007.1"/>
</dbReference>
<dbReference type="PANTHER" id="PTHR46796:SF13">
    <property type="entry name" value="HTH-TYPE TRANSCRIPTIONAL ACTIVATOR RHAS"/>
    <property type="match status" value="1"/>
</dbReference>
<dbReference type="InterPro" id="IPR032783">
    <property type="entry name" value="AraC_lig"/>
</dbReference>
<evidence type="ECO:0000313" key="6">
    <source>
        <dbReference type="EMBL" id="GAA3008356.1"/>
    </source>
</evidence>
<dbReference type="Gene3D" id="1.10.10.60">
    <property type="entry name" value="Homeodomain-like"/>
    <property type="match status" value="2"/>
</dbReference>
<evidence type="ECO:0000256" key="2">
    <source>
        <dbReference type="ARBA" id="ARBA00023125"/>
    </source>
</evidence>
<name>A0ABN3XYN3_9ACTN</name>
<gene>
    <name evidence="6" type="ORF">GCM10017559_33360</name>
</gene>
<proteinExistence type="predicted"/>
<comment type="caution">
    <text evidence="6">The sequence shown here is derived from an EMBL/GenBank/DDBJ whole genome shotgun (WGS) entry which is preliminary data.</text>
</comment>
<keyword evidence="1" id="KW-0805">Transcription regulation</keyword>
<sequence length="343" mass="35990">MDVLSDVVAATRAGEPRSACVRWHAPWGQRFPAVPGSAGFHVVLRGSCLLIPTPGDASDGVSGGADGTPVVLNAGDVVFLPHGGGYALADGPGTPLDGPACDPLSDSRPEDRYASASVGRTGPDGSQAVTVTLCGGYRIDARRAHPLLGDLPEIVHLPARPGHRPELRAAVDLLGGELDDPRPGVDTVVPALLDMLLLYILRAWFDEQAARGTATGWAAALGDPAIGAALHALHRDPARPWTVQVLGARAGLSRAAFSRRFTSLIGRPPLAYLTWWRMTVAARLLRETDAVLGEVAGRVGYASEFAFAAAFKREYGIAPGAYRRSRAGTRSGDPRPTGREAPV</sequence>
<dbReference type="SMART" id="SM00342">
    <property type="entry name" value="HTH_ARAC"/>
    <property type="match status" value="1"/>
</dbReference>
<dbReference type="Pfam" id="PF12852">
    <property type="entry name" value="Cupin_6"/>
    <property type="match status" value="1"/>
</dbReference>
<keyword evidence="3" id="KW-0804">Transcription</keyword>
<evidence type="ECO:0000313" key="7">
    <source>
        <dbReference type="Proteomes" id="UP001499930"/>
    </source>
</evidence>
<dbReference type="Pfam" id="PF12833">
    <property type="entry name" value="HTH_18"/>
    <property type="match status" value="1"/>
</dbReference>
<dbReference type="InterPro" id="IPR020449">
    <property type="entry name" value="Tscrpt_reg_AraC-type_HTH"/>
</dbReference>
<dbReference type="InterPro" id="IPR050204">
    <property type="entry name" value="AraC_XylS_family_regulators"/>
</dbReference>